<protein>
    <submittedName>
        <fullName evidence="3">Uncharacterized protein</fullName>
    </submittedName>
</protein>
<gene>
    <name evidence="3" type="ORF">PgNI_07124</name>
</gene>
<feature type="compositionally biased region" description="Acidic residues" evidence="1">
    <location>
        <begin position="320"/>
        <end position="329"/>
    </location>
</feature>
<reference evidence="3" key="2">
    <citation type="submission" date="2019-10" db="EMBL/GenBank/DDBJ databases">
        <authorList>
            <consortium name="NCBI Genome Project"/>
        </authorList>
    </citation>
    <scope>NUCLEOTIDE SEQUENCE</scope>
    <source>
        <strain evidence="3">NI907</strain>
    </source>
</reference>
<feature type="region of interest" description="Disordered" evidence="1">
    <location>
        <begin position="248"/>
        <end position="271"/>
    </location>
</feature>
<feature type="region of interest" description="Disordered" evidence="1">
    <location>
        <begin position="310"/>
        <end position="357"/>
    </location>
</feature>
<sequence length="393" mass="43697">MSAEQEGNTGRAGYQPSRRLAHVSEGDVTNKEGYFQRDLLGFVPGVPQQLIYRDALGRNRLVSIQEAVKSARDENNLTEALYLSRFLSPSALVAEEVLRRRRDRAIEEALNAEPRRDARRREAEWGFALDPGKHGIGDVDATKVQSPTSRNAGVPAWWRTVHAASLGETARPERVAGIWPSWPKNSPADSVGDQSHGTKNIWNDTILHQGRESQKTSTAQPEMAARDGPSTNAINSALGHHETIPVLPSEPSSAVQPQLHGRPSQASLRTRGSFSSYASTISLTHVDAHSNMLDCDAMGGFFVIQQQFREQQQQQPQDYNGDESDDDQEPFGTRAGIFRPLGRDHHPNMTRRHSRECKEKCRNNMVEKAAAVLDDEQDDYVIVEKPREPLEGA</sequence>
<feature type="region of interest" description="Disordered" evidence="1">
    <location>
        <begin position="1"/>
        <end position="20"/>
    </location>
</feature>
<dbReference type="KEGG" id="pgri:PgNI_07124"/>
<proteinExistence type="predicted"/>
<accession>A0A6P8B2M6</accession>
<evidence type="ECO:0000313" key="3">
    <source>
        <dbReference type="RefSeq" id="XP_030981432.1"/>
    </source>
</evidence>
<dbReference type="AlphaFoldDB" id="A0A6P8B2M6"/>
<reference evidence="3" key="3">
    <citation type="submission" date="2025-08" db="UniProtKB">
        <authorList>
            <consortium name="RefSeq"/>
        </authorList>
    </citation>
    <scope>IDENTIFICATION</scope>
    <source>
        <strain evidence="3">NI907</strain>
    </source>
</reference>
<name>A0A6P8B2M6_PYRGI</name>
<organism evidence="2 3">
    <name type="scientific">Pyricularia grisea</name>
    <name type="common">Crabgrass-specific blast fungus</name>
    <name type="synonym">Magnaporthe grisea</name>
    <dbReference type="NCBI Taxonomy" id="148305"/>
    <lineage>
        <taxon>Eukaryota</taxon>
        <taxon>Fungi</taxon>
        <taxon>Dikarya</taxon>
        <taxon>Ascomycota</taxon>
        <taxon>Pezizomycotina</taxon>
        <taxon>Sordariomycetes</taxon>
        <taxon>Sordariomycetidae</taxon>
        <taxon>Magnaporthales</taxon>
        <taxon>Pyriculariaceae</taxon>
        <taxon>Pyricularia</taxon>
    </lineage>
</organism>
<feature type="region of interest" description="Disordered" evidence="1">
    <location>
        <begin position="209"/>
        <end position="236"/>
    </location>
</feature>
<dbReference type="GeneID" id="41962050"/>
<keyword evidence="2" id="KW-1185">Reference proteome</keyword>
<reference evidence="3" key="1">
    <citation type="journal article" date="2019" name="Mol. Biol. Evol.">
        <title>Blast fungal genomes show frequent chromosomal changes, gene gains and losses, and effector gene turnover.</title>
        <authorList>
            <person name="Gomez Luciano L.B."/>
            <person name="Jason Tsai I."/>
            <person name="Chuma I."/>
            <person name="Tosa Y."/>
            <person name="Chen Y.H."/>
            <person name="Li J.Y."/>
            <person name="Li M.Y."/>
            <person name="Jade Lu M.Y."/>
            <person name="Nakayashiki H."/>
            <person name="Li W.H."/>
        </authorList>
    </citation>
    <scope>NUCLEOTIDE SEQUENCE</scope>
    <source>
        <strain evidence="3">NI907</strain>
    </source>
</reference>
<evidence type="ECO:0000256" key="1">
    <source>
        <dbReference type="SAM" id="MobiDB-lite"/>
    </source>
</evidence>
<dbReference type="RefSeq" id="XP_030981432.1">
    <property type="nucleotide sequence ID" value="XM_031127141.1"/>
</dbReference>
<evidence type="ECO:0000313" key="2">
    <source>
        <dbReference type="Proteomes" id="UP000515153"/>
    </source>
</evidence>
<dbReference type="Proteomes" id="UP000515153">
    <property type="component" value="Unplaced"/>
</dbReference>